<dbReference type="EC" id="2.7.13.3" evidence="2"/>
<dbReference type="Gene3D" id="3.40.50.2300">
    <property type="match status" value="1"/>
</dbReference>
<dbReference type="InterPro" id="IPR003661">
    <property type="entry name" value="HisK_dim/P_dom"/>
</dbReference>
<organism evidence="9 10">
    <name type="scientific">Mariprofundus aestuarium</name>
    <dbReference type="NCBI Taxonomy" id="1921086"/>
    <lineage>
        <taxon>Bacteria</taxon>
        <taxon>Pseudomonadati</taxon>
        <taxon>Pseudomonadota</taxon>
        <taxon>Candidatius Mariprofundia</taxon>
        <taxon>Mariprofundales</taxon>
        <taxon>Mariprofundaceae</taxon>
        <taxon>Mariprofundus</taxon>
    </lineage>
</organism>
<reference evidence="9 10" key="1">
    <citation type="submission" date="2016-12" db="EMBL/GenBank/DDBJ databases">
        <title>Isolation and genomic insights into novel planktonic Zetaproteobacteria from stratified waters of the Chesapeake Bay.</title>
        <authorList>
            <person name="McAllister S.M."/>
            <person name="Kato S."/>
            <person name="Chan C.S."/>
            <person name="Chiu B.K."/>
            <person name="Field E.K."/>
        </authorList>
    </citation>
    <scope>NUCLEOTIDE SEQUENCE [LARGE SCALE GENOMIC DNA]</scope>
    <source>
        <strain evidence="9 10">CP-5</strain>
    </source>
</reference>
<dbReference type="RefSeq" id="WP_100277820.1">
    <property type="nucleotide sequence ID" value="NZ_CP018799.1"/>
</dbReference>
<dbReference type="PANTHER" id="PTHR43065:SF42">
    <property type="entry name" value="TWO-COMPONENT SENSOR PPRA"/>
    <property type="match status" value="1"/>
</dbReference>
<dbReference type="SMART" id="SM00448">
    <property type="entry name" value="REC"/>
    <property type="match status" value="1"/>
</dbReference>
<name>A0A2K8L6W2_MARES</name>
<dbReference type="InterPro" id="IPR036890">
    <property type="entry name" value="HATPase_C_sf"/>
</dbReference>
<dbReference type="PROSITE" id="PS50113">
    <property type="entry name" value="PAC"/>
    <property type="match status" value="2"/>
</dbReference>
<proteinExistence type="predicted"/>
<dbReference type="PROSITE" id="PS50110">
    <property type="entry name" value="RESPONSE_REGULATORY"/>
    <property type="match status" value="1"/>
</dbReference>
<keyword evidence="3 4" id="KW-0597">Phosphoprotein</keyword>
<dbReference type="Pfam" id="PF13188">
    <property type="entry name" value="PAS_8"/>
    <property type="match status" value="1"/>
</dbReference>
<evidence type="ECO:0000256" key="4">
    <source>
        <dbReference type="PROSITE-ProRule" id="PRU00169"/>
    </source>
</evidence>
<dbReference type="Proteomes" id="UP000231701">
    <property type="component" value="Chromosome"/>
</dbReference>
<dbReference type="Gene3D" id="3.30.565.10">
    <property type="entry name" value="Histidine kinase-like ATPase, C-terminal domain"/>
    <property type="match status" value="1"/>
</dbReference>
<feature type="modified residue" description="4-aspartylphosphate" evidence="4">
    <location>
        <position position="900"/>
    </location>
</feature>
<dbReference type="SMART" id="SM00091">
    <property type="entry name" value="PAS"/>
    <property type="match status" value="2"/>
</dbReference>
<evidence type="ECO:0000259" key="6">
    <source>
        <dbReference type="PROSITE" id="PS50110"/>
    </source>
</evidence>
<dbReference type="EMBL" id="CP018799">
    <property type="protein sequence ID" value="ATX79996.1"/>
    <property type="molecule type" value="Genomic_DNA"/>
</dbReference>
<dbReference type="InterPro" id="IPR000014">
    <property type="entry name" value="PAS"/>
</dbReference>
<gene>
    <name evidence="9" type="ORF">Ga0123461_1583</name>
</gene>
<dbReference type="InterPro" id="IPR000700">
    <property type="entry name" value="PAS-assoc_C"/>
</dbReference>
<dbReference type="NCBIfam" id="TIGR00229">
    <property type="entry name" value="sensory_box"/>
    <property type="match status" value="2"/>
</dbReference>
<dbReference type="Gene3D" id="1.10.287.130">
    <property type="match status" value="1"/>
</dbReference>
<keyword evidence="10" id="KW-1185">Reference proteome</keyword>
<dbReference type="InterPro" id="IPR001610">
    <property type="entry name" value="PAC"/>
</dbReference>
<evidence type="ECO:0000259" key="8">
    <source>
        <dbReference type="PROSITE" id="PS50113"/>
    </source>
</evidence>
<feature type="domain" description="PAC" evidence="8">
    <location>
        <begin position="537"/>
        <end position="591"/>
    </location>
</feature>
<dbReference type="SMART" id="SM00086">
    <property type="entry name" value="PAC"/>
    <property type="match status" value="2"/>
</dbReference>
<feature type="domain" description="PAC" evidence="8">
    <location>
        <begin position="415"/>
        <end position="469"/>
    </location>
</feature>
<dbReference type="PRINTS" id="PR00344">
    <property type="entry name" value="BCTRLSENSOR"/>
</dbReference>
<dbReference type="InterPro" id="IPR035965">
    <property type="entry name" value="PAS-like_dom_sf"/>
</dbReference>
<accession>A0A2K8L6W2</accession>
<dbReference type="InterPro" id="IPR004358">
    <property type="entry name" value="Sig_transdc_His_kin-like_C"/>
</dbReference>
<feature type="domain" description="Histidine kinase" evidence="5">
    <location>
        <begin position="604"/>
        <end position="829"/>
    </location>
</feature>
<feature type="domain" description="Response regulatory" evidence="6">
    <location>
        <begin position="849"/>
        <end position="965"/>
    </location>
</feature>
<dbReference type="Gene3D" id="3.30.450.350">
    <property type="entry name" value="CHASE domain"/>
    <property type="match status" value="1"/>
</dbReference>
<dbReference type="PROSITE" id="PS50109">
    <property type="entry name" value="HIS_KIN"/>
    <property type="match status" value="1"/>
</dbReference>
<dbReference type="SUPFAM" id="SSF47384">
    <property type="entry name" value="Homodimeric domain of signal transducing histidine kinase"/>
    <property type="match status" value="1"/>
</dbReference>
<evidence type="ECO:0000313" key="10">
    <source>
        <dbReference type="Proteomes" id="UP000231701"/>
    </source>
</evidence>
<dbReference type="InterPro" id="IPR042240">
    <property type="entry name" value="CHASE_sf"/>
</dbReference>
<dbReference type="Pfam" id="PF02518">
    <property type="entry name" value="HATPase_c"/>
    <property type="match status" value="1"/>
</dbReference>
<dbReference type="InterPro" id="IPR001789">
    <property type="entry name" value="Sig_transdc_resp-reg_receiver"/>
</dbReference>
<comment type="catalytic activity">
    <reaction evidence="1">
        <text>ATP + protein L-histidine = ADP + protein N-phospho-L-histidine.</text>
        <dbReference type="EC" id="2.7.13.3"/>
    </reaction>
</comment>
<evidence type="ECO:0000259" key="7">
    <source>
        <dbReference type="PROSITE" id="PS50112"/>
    </source>
</evidence>
<dbReference type="SUPFAM" id="SSF55874">
    <property type="entry name" value="ATPase domain of HSP90 chaperone/DNA topoisomerase II/histidine kinase"/>
    <property type="match status" value="1"/>
</dbReference>
<evidence type="ECO:0000256" key="2">
    <source>
        <dbReference type="ARBA" id="ARBA00012438"/>
    </source>
</evidence>
<dbReference type="GO" id="GO:0000155">
    <property type="term" value="F:phosphorelay sensor kinase activity"/>
    <property type="evidence" value="ECO:0007669"/>
    <property type="project" value="InterPro"/>
</dbReference>
<dbReference type="PANTHER" id="PTHR43065">
    <property type="entry name" value="SENSOR HISTIDINE KINASE"/>
    <property type="match status" value="1"/>
</dbReference>
<evidence type="ECO:0000256" key="3">
    <source>
        <dbReference type="ARBA" id="ARBA00022553"/>
    </source>
</evidence>
<evidence type="ECO:0000313" key="9">
    <source>
        <dbReference type="EMBL" id="ATX79996.1"/>
    </source>
</evidence>
<dbReference type="CDD" id="cd00156">
    <property type="entry name" value="REC"/>
    <property type="match status" value="1"/>
</dbReference>
<dbReference type="Pfam" id="PF13426">
    <property type="entry name" value="PAS_9"/>
    <property type="match status" value="1"/>
</dbReference>
<dbReference type="InterPro" id="IPR036097">
    <property type="entry name" value="HisK_dim/P_sf"/>
</dbReference>
<feature type="domain" description="PAS" evidence="7">
    <location>
        <begin position="466"/>
        <end position="512"/>
    </location>
</feature>
<dbReference type="OrthoDB" id="5294959at2"/>
<evidence type="ECO:0000256" key="1">
    <source>
        <dbReference type="ARBA" id="ARBA00000085"/>
    </source>
</evidence>
<dbReference type="InterPro" id="IPR005467">
    <property type="entry name" value="His_kinase_dom"/>
</dbReference>
<dbReference type="CDD" id="cd00082">
    <property type="entry name" value="HisKA"/>
    <property type="match status" value="1"/>
</dbReference>
<dbReference type="AlphaFoldDB" id="A0A2K8L6W2"/>
<dbReference type="KEGG" id="maes:Ga0123461_1583"/>
<dbReference type="InterPro" id="IPR003594">
    <property type="entry name" value="HATPase_dom"/>
</dbReference>
<dbReference type="SMART" id="SM00388">
    <property type="entry name" value="HisKA"/>
    <property type="match status" value="1"/>
</dbReference>
<dbReference type="SUPFAM" id="SSF52172">
    <property type="entry name" value="CheY-like"/>
    <property type="match status" value="1"/>
</dbReference>
<dbReference type="CDD" id="cd00130">
    <property type="entry name" value="PAS"/>
    <property type="match status" value="2"/>
</dbReference>
<dbReference type="SUPFAM" id="SSF55785">
    <property type="entry name" value="PYP-like sensor domain (PAS domain)"/>
    <property type="match status" value="2"/>
</dbReference>
<dbReference type="PROSITE" id="PS50112">
    <property type="entry name" value="PAS"/>
    <property type="match status" value="1"/>
</dbReference>
<dbReference type="Gene3D" id="3.30.450.20">
    <property type="entry name" value="PAS domain"/>
    <property type="match status" value="2"/>
</dbReference>
<protein>
    <recommendedName>
        <fullName evidence="2">histidine kinase</fullName>
        <ecNumber evidence="2">2.7.13.3</ecNumber>
    </recommendedName>
</protein>
<sequence length="971" mass="108297">MGRFVKFQALIWPLVIGAILSLLVFDQVKSWENAHFQQTFEYRADTRTSAIKNVLDHVFETADHVVAVVRHELVVEQVDELASAEIGALAGVSDPKNPEVRLLAWLPRLESADSNNHRAPKYRDFDYQLLMADQKRENWFKPELLPIPSRWQHMLMAMDTGHHRVDIYPEGDDHHVLIIFSPVYKNSEVDNPAGRRDALLGFVVSEWNVAPLIDESLRNMPTAAVDYYLRDASDPQKMPFYFHLSRTRSGKDQALKTGISTEKIIVAGEHKWHVRFEAAPAFLKQHQSFTALQSVGLVLLLSCMLAGYLWISSRKTTEIAEMVEQRTAELHSEKIKLGESMSRYDNLVKSIPVGVYLFRFHADDSMGFEYISPVFCKILGLDADAVLHDASIAFSAAHHDDLDNLIRANNEAKVSNKPFRWEGRFIVCGKTRWIQIESDLTTMDESGSLWSGVVSDITERKEAEKRLKMLFQAMEHAGEAAVITDRDAIIEYANPAFAAITGYSVKEVIGKTPAILKSSAQDPAFYKDLWDTILRGEVWQGTLIDRRKDGSFYPALLTVAPIHDDSGNITHFVSLQQDMSEYKRLEEQFLQSQKMEAIGVLVGGIAHDFNNMLAGIVGNAYMAKSRIKGDQKLLANIESIDRISMRAAGMIKQLLTFARKEQVEMSDFPLTPFLKEAAKLASTAVPENIERSCETPSEELYIHGDPTQLQQVIMNLINNAKDALEGIKGGKISCTLKPYISDASFRQRHPDCKGKRFACLMVSDNGEGIPEVLVSKIFDPFFTTKGVGKGTGLGLAMVYGAIEGHKGAIEVDSVPGGGTTFTIYLPLVESATEAERVRPQQVAAGQNELILVADDEALVLEMYESVLNELGYRVVAARNGEEAVRLFEHNMNELALVILDVVMPVLGGIDAAKRIKQLGGHLPIVFATGYDRGSFLDEKQDLSGQEIINKPFTVESLSQLIRQILDAKEAG</sequence>
<dbReference type="Pfam" id="PF00072">
    <property type="entry name" value="Response_reg"/>
    <property type="match status" value="1"/>
</dbReference>
<dbReference type="SMART" id="SM00387">
    <property type="entry name" value="HATPase_c"/>
    <property type="match status" value="1"/>
</dbReference>
<dbReference type="InterPro" id="IPR011006">
    <property type="entry name" value="CheY-like_superfamily"/>
</dbReference>
<evidence type="ECO:0000259" key="5">
    <source>
        <dbReference type="PROSITE" id="PS50109"/>
    </source>
</evidence>